<dbReference type="STRING" id="314283.MED297_14485"/>
<dbReference type="InterPro" id="IPR036873">
    <property type="entry name" value="Rhodanese-like_dom_sf"/>
</dbReference>
<dbReference type="Proteomes" id="UP000005953">
    <property type="component" value="Unassembled WGS sequence"/>
</dbReference>
<feature type="domain" description="Rhodanese" evidence="3">
    <location>
        <begin position="15"/>
        <end position="135"/>
    </location>
</feature>
<name>A4BGT3_9GAMM</name>
<dbReference type="SMART" id="SM00450">
    <property type="entry name" value="RHOD"/>
    <property type="match status" value="2"/>
</dbReference>
<dbReference type="PANTHER" id="PTHR11364">
    <property type="entry name" value="THIOSULFATE SULFERTANSFERASE"/>
    <property type="match status" value="1"/>
</dbReference>
<dbReference type="Gene3D" id="3.40.250.10">
    <property type="entry name" value="Rhodanese-like domain"/>
    <property type="match status" value="2"/>
</dbReference>
<sequence>MSQLISPAELKNLQRTHQPIILDCRSDLTDKALSRQWFREGHIPGAQQAHLEEDLSGPIIPGQTGRHPLPDPEVFSETLRRWGVTHETPVIVYDQGNGMFAARAWWMMKWVGLNDVRVLNGGLKRWLDEGGELTQAETTRAPSDDHFEPDMNRVVDADRLLSETGSHRLLDARALTRYRGDEEPLDSKAGHIPGADNADFTRNLQADGAFLEKNALFNRFASLANHDVICYCGSGVTACHNILAITEAGLPMPKLYPGSWSEWITNSNHPIATGEEGVI</sequence>
<evidence type="ECO:0000256" key="2">
    <source>
        <dbReference type="ARBA" id="ARBA00022737"/>
    </source>
</evidence>
<keyword evidence="4" id="KW-0670">Pyruvate</keyword>
<dbReference type="CDD" id="cd01449">
    <property type="entry name" value="TST_Repeat_2"/>
    <property type="match status" value="1"/>
</dbReference>
<dbReference type="PANTHER" id="PTHR11364:SF27">
    <property type="entry name" value="SULFURTRANSFERASE"/>
    <property type="match status" value="1"/>
</dbReference>
<organism evidence="4 5">
    <name type="scientific">Reinekea blandensis MED297</name>
    <dbReference type="NCBI Taxonomy" id="314283"/>
    <lineage>
        <taxon>Bacteria</taxon>
        <taxon>Pseudomonadati</taxon>
        <taxon>Pseudomonadota</taxon>
        <taxon>Gammaproteobacteria</taxon>
        <taxon>Oceanospirillales</taxon>
        <taxon>Saccharospirillaceae</taxon>
        <taxon>Reinekea</taxon>
    </lineage>
</organism>
<dbReference type="Pfam" id="PF00581">
    <property type="entry name" value="Rhodanese"/>
    <property type="match status" value="2"/>
</dbReference>
<feature type="domain" description="Rhodanese" evidence="3">
    <location>
        <begin position="163"/>
        <end position="272"/>
    </location>
</feature>
<keyword evidence="5" id="KW-1185">Reference proteome</keyword>
<dbReference type="PROSITE" id="PS50206">
    <property type="entry name" value="RHODANESE_3"/>
    <property type="match status" value="2"/>
</dbReference>
<dbReference type="RefSeq" id="WP_008042893.1">
    <property type="nucleotide sequence ID" value="NZ_CH724149.1"/>
</dbReference>
<evidence type="ECO:0000313" key="5">
    <source>
        <dbReference type="Proteomes" id="UP000005953"/>
    </source>
</evidence>
<evidence type="ECO:0000259" key="3">
    <source>
        <dbReference type="PROSITE" id="PS50206"/>
    </source>
</evidence>
<comment type="caution">
    <text evidence="4">The sequence shown here is derived from an EMBL/GenBank/DDBJ whole genome shotgun (WGS) entry which is preliminary data.</text>
</comment>
<evidence type="ECO:0000313" key="4">
    <source>
        <dbReference type="EMBL" id="EAR08731.1"/>
    </source>
</evidence>
<reference evidence="4 5" key="1">
    <citation type="submission" date="2006-02" db="EMBL/GenBank/DDBJ databases">
        <authorList>
            <person name="Pinhassi J."/>
            <person name="Pedros-Alio C."/>
            <person name="Ferriera S."/>
            <person name="Johnson J."/>
            <person name="Kravitz S."/>
            <person name="Halpern A."/>
            <person name="Remington K."/>
            <person name="Beeson K."/>
            <person name="Tran B."/>
            <person name="Rogers Y.-H."/>
            <person name="Friedman R."/>
            <person name="Venter J.C."/>
        </authorList>
    </citation>
    <scope>NUCLEOTIDE SEQUENCE [LARGE SCALE GENOMIC DNA]</scope>
    <source>
        <strain evidence="4 5">MED297</strain>
    </source>
</reference>
<dbReference type="HOGENOM" id="CLU_031618_0_0_6"/>
<dbReference type="OrthoDB" id="9781034at2"/>
<evidence type="ECO:0000256" key="1">
    <source>
        <dbReference type="ARBA" id="ARBA00022679"/>
    </source>
</evidence>
<dbReference type="InterPro" id="IPR045078">
    <property type="entry name" value="TST/MPST-like"/>
</dbReference>
<accession>A4BGT3</accession>
<dbReference type="SUPFAM" id="SSF52821">
    <property type="entry name" value="Rhodanese/Cell cycle control phosphatase"/>
    <property type="match status" value="2"/>
</dbReference>
<keyword evidence="2" id="KW-0677">Repeat</keyword>
<gene>
    <name evidence="4" type="ORF">MED297_14485</name>
</gene>
<keyword evidence="1 4" id="KW-0808">Transferase</keyword>
<dbReference type="GO" id="GO:0004792">
    <property type="term" value="F:thiosulfate-cyanide sulfurtransferase activity"/>
    <property type="evidence" value="ECO:0007669"/>
    <property type="project" value="TreeGrafter"/>
</dbReference>
<dbReference type="InterPro" id="IPR001763">
    <property type="entry name" value="Rhodanese-like_dom"/>
</dbReference>
<proteinExistence type="predicted"/>
<dbReference type="CDD" id="cd01448">
    <property type="entry name" value="TST_Repeat_1"/>
    <property type="match status" value="1"/>
</dbReference>
<dbReference type="EMBL" id="AAOE01000017">
    <property type="protein sequence ID" value="EAR08731.1"/>
    <property type="molecule type" value="Genomic_DNA"/>
</dbReference>
<protein>
    <submittedName>
        <fullName evidence="4">Probable 3-mercaptopyruvate sulfurtransferase</fullName>
    </submittedName>
</protein>
<dbReference type="AlphaFoldDB" id="A4BGT3"/>